<dbReference type="GO" id="GO:0008360">
    <property type="term" value="P:regulation of cell shape"/>
    <property type="evidence" value="ECO:0007669"/>
    <property type="project" value="UniProtKB-KW"/>
</dbReference>
<feature type="transmembrane region" description="Helical" evidence="6">
    <location>
        <begin position="195"/>
        <end position="228"/>
    </location>
</feature>
<evidence type="ECO:0000256" key="6">
    <source>
        <dbReference type="HAMAP-Rule" id="MF_02079"/>
    </source>
</evidence>
<comment type="pathway">
    <text evidence="6">Cell wall biogenesis; peptidoglycan biosynthesis.</text>
</comment>
<comment type="catalytic activity">
    <reaction evidence="6">
        <text>[GlcNAc-(1-&gt;4)-Mur2Ac(oyl-L-Ala-gamma-D-Glu-L-Lys-D-Ala-D-Ala)](n)-di-trans,octa-cis-undecaprenyl diphosphate + beta-D-GlcNAc-(1-&gt;4)-Mur2Ac(oyl-L-Ala-gamma-D-Glu-L-Lys-D-Ala-D-Ala)-di-trans,octa-cis-undecaprenyl diphosphate = [GlcNAc-(1-&gt;4)-Mur2Ac(oyl-L-Ala-gamma-D-Glu-L-Lys-D-Ala-D-Ala)](n+1)-di-trans,octa-cis-undecaprenyl diphosphate + di-trans,octa-cis-undecaprenyl diphosphate + H(+)</text>
        <dbReference type="Rhea" id="RHEA:23708"/>
        <dbReference type="Rhea" id="RHEA-COMP:9602"/>
        <dbReference type="Rhea" id="RHEA-COMP:9603"/>
        <dbReference type="ChEBI" id="CHEBI:15378"/>
        <dbReference type="ChEBI" id="CHEBI:58405"/>
        <dbReference type="ChEBI" id="CHEBI:60033"/>
        <dbReference type="ChEBI" id="CHEBI:78435"/>
        <dbReference type="EC" id="2.4.99.28"/>
    </reaction>
</comment>
<dbReference type="InterPro" id="IPR001182">
    <property type="entry name" value="FtsW/RodA"/>
</dbReference>
<gene>
    <name evidence="6" type="primary">rodA</name>
    <name evidence="7" type="ORF">CY0110_05929</name>
</gene>
<feature type="transmembrane region" description="Helical" evidence="6">
    <location>
        <begin position="89"/>
        <end position="109"/>
    </location>
</feature>
<dbReference type="eggNOG" id="COG0772">
    <property type="taxonomic scope" value="Bacteria"/>
</dbReference>
<dbReference type="EMBL" id="AAXW01000030">
    <property type="protein sequence ID" value="EAZ90115.1"/>
    <property type="molecule type" value="Genomic_DNA"/>
</dbReference>
<evidence type="ECO:0000256" key="4">
    <source>
        <dbReference type="ARBA" id="ARBA00022989"/>
    </source>
</evidence>
<accession>A3ITP9</accession>
<feature type="transmembrane region" description="Helical" evidence="6">
    <location>
        <begin position="20"/>
        <end position="47"/>
    </location>
</feature>
<organism evidence="7 8">
    <name type="scientific">Crocosphaera chwakensis CCY0110</name>
    <dbReference type="NCBI Taxonomy" id="391612"/>
    <lineage>
        <taxon>Bacteria</taxon>
        <taxon>Bacillati</taxon>
        <taxon>Cyanobacteriota</taxon>
        <taxon>Cyanophyceae</taxon>
        <taxon>Oscillatoriophycideae</taxon>
        <taxon>Chroococcales</taxon>
        <taxon>Aphanothecaceae</taxon>
        <taxon>Crocosphaera</taxon>
        <taxon>Crocosphaera chwakensis</taxon>
    </lineage>
</organism>
<dbReference type="PANTHER" id="PTHR30474:SF1">
    <property type="entry name" value="PEPTIDOGLYCAN GLYCOSYLTRANSFERASE MRDB"/>
    <property type="match status" value="1"/>
</dbReference>
<keyword evidence="3 6" id="KW-0133">Cell shape</keyword>
<dbReference type="UniPathway" id="UPA00219"/>
<feature type="transmembrane region" description="Helical" evidence="6">
    <location>
        <begin position="328"/>
        <end position="349"/>
    </location>
</feature>
<evidence type="ECO:0000256" key="5">
    <source>
        <dbReference type="ARBA" id="ARBA00023136"/>
    </source>
</evidence>
<name>A3ITP9_9CHRO</name>
<dbReference type="InterPro" id="IPR011923">
    <property type="entry name" value="RodA/MrdB"/>
</dbReference>
<dbReference type="GO" id="GO:0032153">
    <property type="term" value="C:cell division site"/>
    <property type="evidence" value="ECO:0007669"/>
    <property type="project" value="TreeGrafter"/>
</dbReference>
<evidence type="ECO:0000313" key="8">
    <source>
        <dbReference type="Proteomes" id="UP000003781"/>
    </source>
</evidence>
<evidence type="ECO:0000313" key="7">
    <source>
        <dbReference type="EMBL" id="EAZ90115.1"/>
    </source>
</evidence>
<dbReference type="GO" id="GO:0008955">
    <property type="term" value="F:peptidoglycan glycosyltransferase activity"/>
    <property type="evidence" value="ECO:0007669"/>
    <property type="project" value="UniProtKB-UniRule"/>
</dbReference>
<evidence type="ECO:0000256" key="1">
    <source>
        <dbReference type="ARBA" id="ARBA00004141"/>
    </source>
</evidence>
<dbReference type="Pfam" id="PF01098">
    <property type="entry name" value="FTSW_RODA_SPOVE"/>
    <property type="match status" value="2"/>
</dbReference>
<keyword evidence="5 6" id="KW-0472">Membrane</keyword>
<comment type="subcellular location">
    <subcellularLocation>
        <location evidence="6">Cell membrane</location>
        <topology evidence="6">Multi-pass membrane protein</topology>
    </subcellularLocation>
    <subcellularLocation>
        <location evidence="1">Membrane</location>
        <topology evidence="1">Multi-pass membrane protein</topology>
    </subcellularLocation>
</comment>
<proteinExistence type="inferred from homology"/>
<dbReference type="EC" id="2.4.99.28" evidence="6"/>
<comment type="caution">
    <text evidence="7">The sequence shown here is derived from an EMBL/GenBank/DDBJ whole genome shotgun (WGS) entry which is preliminary data.</text>
</comment>
<dbReference type="Proteomes" id="UP000003781">
    <property type="component" value="Unassembled WGS sequence"/>
</dbReference>
<protein>
    <recommendedName>
        <fullName evidence="6">Peptidoglycan glycosyltransferase RodA</fullName>
        <shortName evidence="6">PGT</shortName>
        <ecNumber evidence="6">2.4.99.28</ecNumber>
    </recommendedName>
    <alternativeName>
        <fullName evidence="6">Cell elongation protein RodA</fullName>
    </alternativeName>
    <alternativeName>
        <fullName evidence="6">Cell wall polymerase</fullName>
    </alternativeName>
    <alternativeName>
        <fullName evidence="6">Peptidoglycan polymerase</fullName>
        <shortName evidence="6">PG polymerase</shortName>
    </alternativeName>
</protein>
<keyword evidence="6" id="KW-0961">Cell wall biogenesis/degradation</keyword>
<dbReference type="GO" id="GO:0015648">
    <property type="term" value="F:lipid-linked peptidoglycan transporter activity"/>
    <property type="evidence" value="ECO:0007669"/>
    <property type="project" value="TreeGrafter"/>
</dbReference>
<keyword evidence="2 6" id="KW-0812">Transmembrane</keyword>
<keyword evidence="8" id="KW-1185">Reference proteome</keyword>
<evidence type="ECO:0000256" key="3">
    <source>
        <dbReference type="ARBA" id="ARBA00022960"/>
    </source>
</evidence>
<dbReference type="OrthoDB" id="9768187at2"/>
<keyword evidence="6" id="KW-0328">Glycosyltransferase</keyword>
<feature type="transmembrane region" description="Helical" evidence="6">
    <location>
        <begin position="397"/>
        <end position="418"/>
    </location>
</feature>
<dbReference type="AlphaFoldDB" id="A3ITP9"/>
<reference evidence="7 8" key="1">
    <citation type="submission" date="2007-03" db="EMBL/GenBank/DDBJ databases">
        <authorList>
            <person name="Stal L."/>
            <person name="Ferriera S."/>
            <person name="Johnson J."/>
            <person name="Kravitz S."/>
            <person name="Beeson K."/>
            <person name="Sutton G."/>
            <person name="Rogers Y.-H."/>
            <person name="Friedman R."/>
            <person name="Frazier M."/>
            <person name="Venter J.C."/>
        </authorList>
    </citation>
    <scope>NUCLEOTIDE SEQUENCE [LARGE SCALE GENOMIC DNA]</scope>
    <source>
        <strain evidence="7 8">CCY0110</strain>
    </source>
</reference>
<dbReference type="NCBIfam" id="TIGR02210">
    <property type="entry name" value="rodA_shape"/>
    <property type="match status" value="1"/>
</dbReference>
<dbReference type="GO" id="GO:0051301">
    <property type="term" value="P:cell division"/>
    <property type="evidence" value="ECO:0007669"/>
    <property type="project" value="InterPro"/>
</dbReference>
<dbReference type="PANTHER" id="PTHR30474">
    <property type="entry name" value="CELL CYCLE PROTEIN"/>
    <property type="match status" value="1"/>
</dbReference>
<keyword evidence="6" id="KW-0808">Transferase</keyword>
<dbReference type="NCBIfam" id="NF037961">
    <property type="entry name" value="RodA_shape"/>
    <property type="match status" value="1"/>
</dbReference>
<keyword evidence="4 6" id="KW-1133">Transmembrane helix</keyword>
<feature type="transmembrane region" description="Helical" evidence="6">
    <location>
        <begin position="361"/>
        <end position="385"/>
    </location>
</feature>
<keyword evidence="6" id="KW-1003">Cell membrane</keyword>
<keyword evidence="6" id="KW-0573">Peptidoglycan synthesis</keyword>
<dbReference type="GO" id="GO:0009252">
    <property type="term" value="P:peptidoglycan biosynthetic process"/>
    <property type="evidence" value="ECO:0007669"/>
    <property type="project" value="UniProtKB-UniRule"/>
</dbReference>
<dbReference type="HAMAP" id="MF_02079">
    <property type="entry name" value="PGT_RodA"/>
    <property type="match status" value="1"/>
</dbReference>
<feature type="transmembrane region" description="Helical" evidence="6">
    <location>
        <begin position="59"/>
        <end position="77"/>
    </location>
</feature>
<comment type="similarity">
    <text evidence="6">Belongs to the SEDS family. MrdB/RodA subfamily.</text>
</comment>
<sequence>MMLRTTKYAYRGSRKRTVPLWLSSLPQVDWLLLILVVGLTSIGGLMIRSTELHETSVTWWQHWLFGGLGVAIALFIARCRYEHLMQWHWLTYAITNISLIAVIAIGVAANGAQSWIEIAGFNIQPSEFAKVGLIITLAALLHQKDAKTIPSVLRILGVTAVPWVLIMLQPDLGTGLVFGAITLGMLYWANMSPGWLILMISPIISAILFNVLFPGWIIWAILMGLVAWFTLPLRFVSTIFVMGMNFGSGKLSGIFWGLLKDYQKDRLTLFLEPEKNPLGGGYQLIQSRIAIGSGELWGRGLFEGTQTQLNFIPEQHTDFIFSAVGEEFGFIGAIAVLVAFWLICFRLVVIACQANDNFGSLLAIGMLSMISFQVIVNICMTVGLAPITGIPLPWLSYGRSALLTNFIALGLVESVANYRPKKRF</sequence>
<dbReference type="GO" id="GO:0071555">
    <property type="term" value="P:cell wall organization"/>
    <property type="evidence" value="ECO:0007669"/>
    <property type="project" value="UniProtKB-KW"/>
</dbReference>
<feature type="transmembrane region" description="Helical" evidence="6">
    <location>
        <begin position="235"/>
        <end position="259"/>
    </location>
</feature>
<comment type="function">
    <text evidence="6">Peptidoglycan polymerase that is essential for cell wall elongation.</text>
</comment>
<dbReference type="RefSeq" id="WP_008276756.1">
    <property type="nucleotide sequence ID" value="NZ_AAXW01000030.1"/>
</dbReference>
<feature type="transmembrane region" description="Helical" evidence="6">
    <location>
        <begin position="163"/>
        <end position="189"/>
    </location>
</feature>
<evidence type="ECO:0000256" key="2">
    <source>
        <dbReference type="ARBA" id="ARBA00022692"/>
    </source>
</evidence>
<dbReference type="GO" id="GO:0005886">
    <property type="term" value="C:plasma membrane"/>
    <property type="evidence" value="ECO:0007669"/>
    <property type="project" value="UniProtKB-SubCell"/>
</dbReference>